<dbReference type="CDD" id="cd01335">
    <property type="entry name" value="Radical_SAM"/>
    <property type="match status" value="1"/>
</dbReference>
<gene>
    <name evidence="9" type="ORF">J5V48_07505</name>
</gene>
<sequence>MFSISELESIYIEITSKCNMNCVFCPYGVLKREKCNLKKELVFKVLNELAEEVKSGKDVPVLAFHCLGEPLLNPYLHEYLDFCDKNSLKYNIVSNGTLFTDKNLDKLFSHTNIAKLEISFHTISEKTFSLRYSLNSNHLSFDSYLDHIKRAVFNEKRILNNIPLQVDVMFDKNLDNGDLFNAFSYSDYQDLCSMFLKWRDEIENAYPQIRQLNKAFYKKSKPLITESFAIYRDPALIPKDLFLSKDLPKSILWISIEILPKVFITIKRFFIFTPNTEYLEQIIERSKDVSEIKLCKAKNFNCSCNKSLVILSDGRITFCCLDYEGVLSCGNISDMTISQAINSSLRKSLLEKNDSFEYCSLCYGKKEFVHENKINFIDN</sequence>
<dbReference type="PANTHER" id="PTHR43787:SF10">
    <property type="entry name" value="COFACTOR MODIFYING PROTEIN"/>
    <property type="match status" value="1"/>
</dbReference>
<keyword evidence="6" id="KW-0411">Iron-sulfur</keyword>
<keyword evidence="10" id="KW-1185">Reference proteome</keyword>
<dbReference type="InterPro" id="IPR007197">
    <property type="entry name" value="rSAM"/>
</dbReference>
<keyword evidence="4" id="KW-0479">Metal-binding</keyword>
<dbReference type="Pfam" id="PF13186">
    <property type="entry name" value="SPASM"/>
    <property type="match status" value="1"/>
</dbReference>
<dbReference type="InterPro" id="IPR058240">
    <property type="entry name" value="rSAM_sf"/>
</dbReference>
<dbReference type="InterPro" id="IPR000385">
    <property type="entry name" value="MoaA_NifB_PqqE_Fe-S-bd_CS"/>
</dbReference>
<evidence type="ECO:0000256" key="4">
    <source>
        <dbReference type="ARBA" id="ARBA00022723"/>
    </source>
</evidence>
<evidence type="ECO:0000256" key="6">
    <source>
        <dbReference type="ARBA" id="ARBA00023014"/>
    </source>
</evidence>
<evidence type="ECO:0000256" key="3">
    <source>
        <dbReference type="ARBA" id="ARBA00022691"/>
    </source>
</evidence>
<comment type="caution">
    <text evidence="9">The sequence shown here is derived from an EMBL/GenBank/DDBJ whole genome shotgun (WGS) entry which is preliminary data.</text>
</comment>
<dbReference type="CDD" id="cd21109">
    <property type="entry name" value="SPASM"/>
    <property type="match status" value="1"/>
</dbReference>
<feature type="domain" description="4Fe4S-binding SPASM" evidence="8">
    <location>
        <begin position="305"/>
        <end position="362"/>
    </location>
</feature>
<evidence type="ECO:0000256" key="2">
    <source>
        <dbReference type="ARBA" id="ARBA00022485"/>
    </source>
</evidence>
<dbReference type="SFLD" id="SFLDG01067">
    <property type="entry name" value="SPASM/twitch_domain_containing"/>
    <property type="match status" value="1"/>
</dbReference>
<protein>
    <submittedName>
        <fullName evidence="9">Radical SAM protein</fullName>
    </submittedName>
</protein>
<dbReference type="PROSITE" id="PS01305">
    <property type="entry name" value="MOAA_NIFB_PQQE"/>
    <property type="match status" value="1"/>
</dbReference>
<comment type="cofactor">
    <cofactor evidence="1">
        <name>[4Fe-4S] cluster</name>
        <dbReference type="ChEBI" id="CHEBI:49883"/>
    </cofactor>
</comment>
<keyword evidence="5" id="KW-0408">Iron</keyword>
<dbReference type="SUPFAM" id="SSF102114">
    <property type="entry name" value="Radical SAM enzymes"/>
    <property type="match status" value="1"/>
</dbReference>
<name>A0ABS7DHG4_9GAMM</name>
<proteinExistence type="predicted"/>
<dbReference type="Proteomes" id="UP000731465">
    <property type="component" value="Unassembled WGS sequence"/>
</dbReference>
<dbReference type="EMBL" id="JAGFNY010000027">
    <property type="protein sequence ID" value="MBW7570735.1"/>
    <property type="molecule type" value="Genomic_DNA"/>
</dbReference>
<accession>A0ABS7DHG4</accession>
<evidence type="ECO:0000313" key="10">
    <source>
        <dbReference type="Proteomes" id="UP000731465"/>
    </source>
</evidence>
<dbReference type="InterPro" id="IPR013785">
    <property type="entry name" value="Aldolase_TIM"/>
</dbReference>
<evidence type="ECO:0000256" key="5">
    <source>
        <dbReference type="ARBA" id="ARBA00023004"/>
    </source>
</evidence>
<dbReference type="Gene3D" id="3.20.20.70">
    <property type="entry name" value="Aldolase class I"/>
    <property type="match status" value="1"/>
</dbReference>
<evidence type="ECO:0000313" key="9">
    <source>
        <dbReference type="EMBL" id="MBW7570735.1"/>
    </source>
</evidence>
<dbReference type="RefSeq" id="WP_219937960.1">
    <property type="nucleotide sequence ID" value="NZ_JAGFNY010000027.1"/>
</dbReference>
<reference evidence="9 10" key="1">
    <citation type="submission" date="2021-03" db="EMBL/GenBank/DDBJ databases">
        <title>Succinivibrio sp. nov. isolated from feces of cow.</title>
        <authorList>
            <person name="Choi J.-Y."/>
        </authorList>
    </citation>
    <scope>NUCLEOTIDE SEQUENCE [LARGE SCALE GENOMIC DNA]</scope>
    <source>
        <strain evidence="9 10">AGMB01872</strain>
    </source>
</reference>
<keyword evidence="3" id="KW-0949">S-adenosyl-L-methionine</keyword>
<dbReference type="Pfam" id="PF04055">
    <property type="entry name" value="Radical_SAM"/>
    <property type="match status" value="1"/>
</dbReference>
<evidence type="ECO:0000259" key="8">
    <source>
        <dbReference type="Pfam" id="PF13186"/>
    </source>
</evidence>
<dbReference type="SFLD" id="SFLDS00029">
    <property type="entry name" value="Radical_SAM"/>
    <property type="match status" value="1"/>
</dbReference>
<feature type="domain" description="Radical SAM core" evidence="7">
    <location>
        <begin position="12"/>
        <end position="151"/>
    </location>
</feature>
<evidence type="ECO:0000256" key="1">
    <source>
        <dbReference type="ARBA" id="ARBA00001966"/>
    </source>
</evidence>
<organism evidence="9 10">
    <name type="scientific">Succinivibrio faecicola</name>
    <dbReference type="NCBI Taxonomy" id="2820300"/>
    <lineage>
        <taxon>Bacteria</taxon>
        <taxon>Pseudomonadati</taxon>
        <taxon>Pseudomonadota</taxon>
        <taxon>Gammaproteobacteria</taxon>
        <taxon>Aeromonadales</taxon>
        <taxon>Succinivibrionaceae</taxon>
        <taxon>Succinivibrio</taxon>
    </lineage>
</organism>
<keyword evidence="2" id="KW-0004">4Fe-4S</keyword>
<dbReference type="PANTHER" id="PTHR43787">
    <property type="entry name" value="FEMO COFACTOR BIOSYNTHESIS PROTEIN NIFB-RELATED"/>
    <property type="match status" value="1"/>
</dbReference>
<evidence type="ECO:0000259" key="7">
    <source>
        <dbReference type="Pfam" id="PF04055"/>
    </source>
</evidence>
<dbReference type="InterPro" id="IPR023885">
    <property type="entry name" value="4Fe4S-binding_SPASM_dom"/>
</dbReference>